<gene>
    <name evidence="1" type="ORF">GCM10017161_29170</name>
</gene>
<comment type="caution">
    <text evidence="1">The sequence shown here is derived from an EMBL/GenBank/DDBJ whole genome shotgun (WGS) entry which is preliminary data.</text>
</comment>
<evidence type="ECO:0000313" key="1">
    <source>
        <dbReference type="EMBL" id="GHF98981.1"/>
    </source>
</evidence>
<accession>A0A919EMG5</accession>
<proteinExistence type="predicted"/>
<protein>
    <submittedName>
        <fullName evidence="1">Uncharacterized protein</fullName>
    </submittedName>
</protein>
<reference evidence="1" key="1">
    <citation type="journal article" date="2014" name="Int. J. Syst. Evol. Microbiol.">
        <title>Complete genome sequence of Corynebacterium casei LMG S-19264T (=DSM 44701T), isolated from a smear-ripened cheese.</title>
        <authorList>
            <consortium name="US DOE Joint Genome Institute (JGI-PGF)"/>
            <person name="Walter F."/>
            <person name="Albersmeier A."/>
            <person name="Kalinowski J."/>
            <person name="Ruckert C."/>
        </authorList>
    </citation>
    <scope>NUCLEOTIDE SEQUENCE</scope>
    <source>
        <strain evidence="1">KCTC 42731</strain>
    </source>
</reference>
<name>A0A919EMG5_9GAMM</name>
<evidence type="ECO:0000313" key="2">
    <source>
        <dbReference type="Proteomes" id="UP000623842"/>
    </source>
</evidence>
<dbReference type="AlphaFoldDB" id="A0A919EMG5"/>
<sequence>MLSGVLSFHLLAETCNVSPEQLIAKYQIKQLDKQGQLQSSQLDLYRYNQAVGHYFPDQTYGDWWSKNQNDQVMLMRYFPRYHKAIEYQAEDLKDKALNRKSFWQKKQQLISSSLLSKMQVEQVTGHGCYQVEILNLREDGKTYQVRWLPRLRLIERFDVLKGSKVQASWLLKEIVNDKALINTYVANIHQYQTTDYADIGDNEQDPLLSKMIYQGFTIKTDVTSEHEHEH</sequence>
<reference evidence="1" key="2">
    <citation type="submission" date="2020-09" db="EMBL/GenBank/DDBJ databases">
        <authorList>
            <person name="Sun Q."/>
            <person name="Kim S."/>
        </authorList>
    </citation>
    <scope>NUCLEOTIDE SEQUENCE</scope>
    <source>
        <strain evidence="1">KCTC 42731</strain>
    </source>
</reference>
<dbReference type="EMBL" id="BNCK01000007">
    <property type="protein sequence ID" value="GHF98981.1"/>
    <property type="molecule type" value="Genomic_DNA"/>
</dbReference>
<organism evidence="1 2">
    <name type="scientific">Thalassotalea marina</name>
    <dbReference type="NCBI Taxonomy" id="1673741"/>
    <lineage>
        <taxon>Bacteria</taxon>
        <taxon>Pseudomonadati</taxon>
        <taxon>Pseudomonadota</taxon>
        <taxon>Gammaproteobacteria</taxon>
        <taxon>Alteromonadales</taxon>
        <taxon>Colwelliaceae</taxon>
        <taxon>Thalassotalea</taxon>
    </lineage>
</organism>
<keyword evidence="2" id="KW-1185">Reference proteome</keyword>
<dbReference type="Proteomes" id="UP000623842">
    <property type="component" value="Unassembled WGS sequence"/>
</dbReference>